<proteinExistence type="predicted"/>
<accession>A0ABT3KP23</accession>
<reference evidence="2" key="1">
    <citation type="submission" date="2023-07" db="EMBL/GenBank/DDBJ databases">
        <title>Verminephrobacter genomes.</title>
        <authorList>
            <person name="Lund M.B."/>
        </authorList>
    </citation>
    <scope>NUCLEOTIDE SEQUENCE [LARGE SCALE GENOMIC DNA]</scope>
    <source>
        <strain evidence="2">AtM5-05</strain>
    </source>
</reference>
<sequence length="431" mass="47275">MAKRLLFVTYGGGHAHMVYPVVHALRQSAAFRSGLLDMQVLALPAAIQAFRTRGLDCLSFKDFVDPLLDAAALAWGVELAKIHHAPTTGVEYGDSVAYLGLCYQDLVERHGETGAARLIAERGRHAFFPVSVMERVFDRLQTDFVVTTNSPRSEAAAIAVANKRGMGTLAMTDLFTGLGGYLIKARNITFLNPTAQQMFLGDGLVDPSISSFYCTGNPAFDRIFERPCARNPMWMAAHFPQVGARSVVLHADMPAWWSPVLKRSYFKTDEDTLTELQACHAATLSNGAVYLVRPHPSQNRALYQSWLKGRTDAFLAADCDLHELLSHTDLLLARTTTVGLQATLMHRRVLQLEAALHPDLPLAAMGVAWGSRGMNHLPEEIGHALADEEGFTRILAQIRTQLPAASAAFKIADIILNKLCLPCEMHIGAME</sequence>
<name>A0ABT3KP23_9BURK</name>
<gene>
    <name evidence="1" type="ORF">D5039_02160</name>
</gene>
<evidence type="ECO:0000313" key="2">
    <source>
        <dbReference type="Proteomes" id="UP001208935"/>
    </source>
</evidence>
<dbReference type="EMBL" id="QZCW01000001">
    <property type="protein sequence ID" value="MCW5320020.1"/>
    <property type="molecule type" value="Genomic_DNA"/>
</dbReference>
<keyword evidence="2" id="KW-1185">Reference proteome</keyword>
<comment type="caution">
    <text evidence="1">The sequence shown here is derived from an EMBL/GenBank/DDBJ whole genome shotgun (WGS) entry which is preliminary data.</text>
</comment>
<dbReference type="Proteomes" id="UP001208935">
    <property type="component" value="Unassembled WGS sequence"/>
</dbReference>
<organism evidence="1 2">
    <name type="scientific">Verminephrobacter aporrectodeae subsp. tuberculatae</name>
    <dbReference type="NCBI Taxonomy" id="1110392"/>
    <lineage>
        <taxon>Bacteria</taxon>
        <taxon>Pseudomonadati</taxon>
        <taxon>Pseudomonadota</taxon>
        <taxon>Betaproteobacteria</taxon>
        <taxon>Burkholderiales</taxon>
        <taxon>Comamonadaceae</taxon>
        <taxon>Verminephrobacter</taxon>
    </lineage>
</organism>
<evidence type="ECO:0000313" key="1">
    <source>
        <dbReference type="EMBL" id="MCW5320020.1"/>
    </source>
</evidence>
<protein>
    <submittedName>
        <fullName evidence="1">Uncharacterized protein</fullName>
    </submittedName>
</protein>
<dbReference type="RefSeq" id="WP_265280895.1">
    <property type="nucleotide sequence ID" value="NZ_QZCW01000001.1"/>
</dbReference>